<evidence type="ECO:0000313" key="3">
    <source>
        <dbReference type="Proteomes" id="UP000789572"/>
    </source>
</evidence>
<sequence>MVVENRENSSALLDTLSLYCRSSSLNFSSLDRPRREHQSEAGNNQYREEGNNKERESSPLGISHDLL</sequence>
<gene>
    <name evidence="2" type="ORF">POCULU_LOCUS9492</name>
</gene>
<proteinExistence type="predicted"/>
<feature type="compositionally biased region" description="Basic and acidic residues" evidence="1">
    <location>
        <begin position="46"/>
        <end position="57"/>
    </location>
</feature>
<name>A0A9N9H2F8_9GLOM</name>
<keyword evidence="3" id="KW-1185">Reference proteome</keyword>
<dbReference type="AlphaFoldDB" id="A0A9N9H2F8"/>
<evidence type="ECO:0000313" key="2">
    <source>
        <dbReference type="EMBL" id="CAG8642400.1"/>
    </source>
</evidence>
<protein>
    <submittedName>
        <fullName evidence="2">9553_t:CDS:1</fullName>
    </submittedName>
</protein>
<accession>A0A9N9H2F8</accession>
<dbReference type="EMBL" id="CAJVPJ010003611">
    <property type="protein sequence ID" value="CAG8642400.1"/>
    <property type="molecule type" value="Genomic_DNA"/>
</dbReference>
<organism evidence="2 3">
    <name type="scientific">Paraglomus occultum</name>
    <dbReference type="NCBI Taxonomy" id="144539"/>
    <lineage>
        <taxon>Eukaryota</taxon>
        <taxon>Fungi</taxon>
        <taxon>Fungi incertae sedis</taxon>
        <taxon>Mucoromycota</taxon>
        <taxon>Glomeromycotina</taxon>
        <taxon>Glomeromycetes</taxon>
        <taxon>Paraglomerales</taxon>
        <taxon>Paraglomeraceae</taxon>
        <taxon>Paraglomus</taxon>
    </lineage>
</organism>
<comment type="caution">
    <text evidence="2">The sequence shown here is derived from an EMBL/GenBank/DDBJ whole genome shotgun (WGS) entry which is preliminary data.</text>
</comment>
<reference evidence="2" key="1">
    <citation type="submission" date="2021-06" db="EMBL/GenBank/DDBJ databases">
        <authorList>
            <person name="Kallberg Y."/>
            <person name="Tangrot J."/>
            <person name="Rosling A."/>
        </authorList>
    </citation>
    <scope>NUCLEOTIDE SEQUENCE</scope>
    <source>
        <strain evidence="2">IA702</strain>
    </source>
</reference>
<feature type="region of interest" description="Disordered" evidence="1">
    <location>
        <begin position="29"/>
        <end position="67"/>
    </location>
</feature>
<evidence type="ECO:0000256" key="1">
    <source>
        <dbReference type="SAM" id="MobiDB-lite"/>
    </source>
</evidence>
<dbReference type="Proteomes" id="UP000789572">
    <property type="component" value="Unassembled WGS sequence"/>
</dbReference>